<evidence type="ECO:0000313" key="3">
    <source>
        <dbReference type="WBParaSite" id="TREG1_18930.1"/>
    </source>
</evidence>
<name>A0AA85JAH8_TRIRE</name>
<evidence type="ECO:0000313" key="4">
    <source>
        <dbReference type="WBParaSite" id="TREG1_18930.2"/>
    </source>
</evidence>
<protein>
    <submittedName>
        <fullName evidence="3 4">Uncharacterized protein</fullName>
    </submittedName>
</protein>
<accession>A0AA85JAH8</accession>
<feature type="region of interest" description="Disordered" evidence="1">
    <location>
        <begin position="72"/>
        <end position="94"/>
    </location>
</feature>
<sequence>MNDQENSTRGAFQISHILGTSLRSSETSARELLGSSTNQARLIQREEVESLIEETDIQQSVYNFAPKLYKPSDSSASSSSTPFPESRRTLPSLPKSLSTSIISAEQYCNKGNQPDSIWHWEIIDTENEYVPSFYHTKRYHSDGSVPVAYKHANLLRIPNEHTRYTQNSRVGNERESRLSSPLQNKHLTTKRDIGSSTSNATTRINTCKKTVYIC</sequence>
<dbReference type="WBParaSite" id="TREG1_18930.2">
    <property type="protein sequence ID" value="TREG1_18930.2"/>
    <property type="gene ID" value="TREG1_18930"/>
</dbReference>
<proteinExistence type="predicted"/>
<keyword evidence="2" id="KW-1185">Reference proteome</keyword>
<dbReference type="WBParaSite" id="TREG1_18930.1">
    <property type="protein sequence ID" value="TREG1_18930.1"/>
    <property type="gene ID" value="TREG1_18930"/>
</dbReference>
<dbReference type="AlphaFoldDB" id="A0AA85JAH8"/>
<dbReference type="Proteomes" id="UP000050795">
    <property type="component" value="Unassembled WGS sequence"/>
</dbReference>
<reference evidence="2" key="1">
    <citation type="submission" date="2022-06" db="EMBL/GenBank/DDBJ databases">
        <authorList>
            <person name="Berger JAMES D."/>
            <person name="Berger JAMES D."/>
        </authorList>
    </citation>
    <scope>NUCLEOTIDE SEQUENCE [LARGE SCALE GENOMIC DNA]</scope>
</reference>
<reference evidence="3 4" key="2">
    <citation type="submission" date="2023-11" db="UniProtKB">
        <authorList>
            <consortium name="WormBaseParasite"/>
        </authorList>
    </citation>
    <scope>IDENTIFICATION</scope>
</reference>
<evidence type="ECO:0000256" key="1">
    <source>
        <dbReference type="SAM" id="MobiDB-lite"/>
    </source>
</evidence>
<organism evidence="2 4">
    <name type="scientific">Trichobilharzia regenti</name>
    <name type="common">Nasal bird schistosome</name>
    <dbReference type="NCBI Taxonomy" id="157069"/>
    <lineage>
        <taxon>Eukaryota</taxon>
        <taxon>Metazoa</taxon>
        <taxon>Spiralia</taxon>
        <taxon>Lophotrochozoa</taxon>
        <taxon>Platyhelminthes</taxon>
        <taxon>Trematoda</taxon>
        <taxon>Digenea</taxon>
        <taxon>Strigeidida</taxon>
        <taxon>Schistosomatoidea</taxon>
        <taxon>Schistosomatidae</taxon>
        <taxon>Trichobilharzia</taxon>
    </lineage>
</organism>
<evidence type="ECO:0000313" key="2">
    <source>
        <dbReference type="Proteomes" id="UP000050795"/>
    </source>
</evidence>